<dbReference type="KEGG" id="fte:Fluta_2032"/>
<evidence type="ECO:0000313" key="6">
    <source>
        <dbReference type="Proteomes" id="UP000007463"/>
    </source>
</evidence>
<keyword evidence="2" id="KW-0812">Transmembrane</keyword>
<feature type="chain" id="PRO_5003283583" evidence="3">
    <location>
        <begin position="25"/>
        <end position="652"/>
    </location>
</feature>
<organism evidence="5 6">
    <name type="scientific">Fluviicola taffensis (strain DSM 16823 / NCIMB 13979 / RW262)</name>
    <dbReference type="NCBI Taxonomy" id="755732"/>
    <lineage>
        <taxon>Bacteria</taxon>
        <taxon>Pseudomonadati</taxon>
        <taxon>Bacteroidota</taxon>
        <taxon>Flavobacteriia</taxon>
        <taxon>Flavobacteriales</taxon>
        <taxon>Crocinitomicaceae</taxon>
        <taxon>Fluviicola</taxon>
    </lineage>
</organism>
<dbReference type="STRING" id="755732.Fluta_2032"/>
<keyword evidence="3" id="KW-0732">Signal</keyword>
<evidence type="ECO:0000259" key="4">
    <source>
        <dbReference type="Pfam" id="PF07228"/>
    </source>
</evidence>
<dbReference type="Gene3D" id="1.25.40.10">
    <property type="entry name" value="Tetratricopeptide repeat domain"/>
    <property type="match status" value="2"/>
</dbReference>
<keyword evidence="2" id="KW-1133">Transmembrane helix</keyword>
<dbReference type="InterPro" id="IPR011990">
    <property type="entry name" value="TPR-like_helical_dom_sf"/>
</dbReference>
<dbReference type="InterPro" id="IPR052016">
    <property type="entry name" value="Bact_Sigma-Reg"/>
</dbReference>
<dbReference type="AlphaFoldDB" id="F2IKB5"/>
<dbReference type="Pfam" id="PF07228">
    <property type="entry name" value="SpoIIE"/>
    <property type="match status" value="1"/>
</dbReference>
<evidence type="ECO:0000256" key="2">
    <source>
        <dbReference type="SAM" id="Phobius"/>
    </source>
</evidence>
<evidence type="ECO:0000313" key="5">
    <source>
        <dbReference type="EMBL" id="AEA44018.1"/>
    </source>
</evidence>
<dbReference type="eggNOG" id="COG0457">
    <property type="taxonomic scope" value="Bacteria"/>
</dbReference>
<feature type="signal peptide" evidence="3">
    <location>
        <begin position="1"/>
        <end position="24"/>
    </location>
</feature>
<dbReference type="SUPFAM" id="SSF48452">
    <property type="entry name" value="TPR-like"/>
    <property type="match status" value="2"/>
</dbReference>
<reference evidence="5 6" key="1">
    <citation type="journal article" date="2011" name="Stand. Genomic Sci.">
        <title>Complete genome sequence of the gliding freshwater bacterium Fluviicola taffensis type strain (RW262).</title>
        <authorList>
            <person name="Woyke T."/>
            <person name="Chertkov O."/>
            <person name="Lapidus A."/>
            <person name="Nolan M."/>
            <person name="Lucas S."/>
            <person name="Del Rio T.G."/>
            <person name="Tice H."/>
            <person name="Cheng J.F."/>
            <person name="Tapia R."/>
            <person name="Han C."/>
            <person name="Goodwin L."/>
            <person name="Pitluck S."/>
            <person name="Liolios K."/>
            <person name="Pagani I."/>
            <person name="Ivanova N."/>
            <person name="Huntemann M."/>
            <person name="Mavromatis K."/>
            <person name="Mikhailova N."/>
            <person name="Pati A."/>
            <person name="Chen A."/>
            <person name="Palaniappan K."/>
            <person name="Land M."/>
            <person name="Hauser L."/>
            <person name="Brambilla E.M."/>
            <person name="Rohde M."/>
            <person name="Mwirichia R."/>
            <person name="Sikorski J."/>
            <person name="Tindall B.J."/>
            <person name="Goker M."/>
            <person name="Bristow J."/>
            <person name="Eisen J.A."/>
            <person name="Markowitz V."/>
            <person name="Hugenholtz P."/>
            <person name="Klenk H.P."/>
            <person name="Kyrpides N.C."/>
        </authorList>
    </citation>
    <scope>NUCLEOTIDE SEQUENCE [LARGE SCALE GENOMIC DNA]</scope>
    <source>
        <strain evidence="6">DSM 16823 / RW262 / RW262</strain>
    </source>
</reference>
<dbReference type="Gene3D" id="3.60.40.10">
    <property type="entry name" value="PPM-type phosphatase domain"/>
    <property type="match status" value="1"/>
</dbReference>
<dbReference type="InterPro" id="IPR001932">
    <property type="entry name" value="PPM-type_phosphatase-like_dom"/>
</dbReference>
<evidence type="ECO:0000256" key="1">
    <source>
        <dbReference type="ARBA" id="ARBA00022801"/>
    </source>
</evidence>
<keyword evidence="1" id="KW-0378">Hydrolase</keyword>
<dbReference type="InterPro" id="IPR036457">
    <property type="entry name" value="PPM-type-like_dom_sf"/>
</dbReference>
<keyword evidence="2" id="KW-0472">Membrane</keyword>
<protein>
    <submittedName>
        <fullName evidence="5">Protein serine/threonine phosphatase</fullName>
    </submittedName>
</protein>
<feature type="domain" description="PPM-type phosphatase" evidence="4">
    <location>
        <begin position="459"/>
        <end position="650"/>
    </location>
</feature>
<keyword evidence="6" id="KW-1185">Reference proteome</keyword>
<dbReference type="eggNOG" id="COG2208">
    <property type="taxonomic scope" value="Bacteria"/>
</dbReference>
<proteinExistence type="predicted"/>
<dbReference type="PANTHER" id="PTHR43156:SF9">
    <property type="entry name" value="HAMP DOMAIN-CONTAINING PROTEIN"/>
    <property type="match status" value="1"/>
</dbReference>
<gene>
    <name evidence="5" type="ordered locus">Fluta_2032</name>
</gene>
<dbReference type="PANTHER" id="PTHR43156">
    <property type="entry name" value="STAGE II SPORULATION PROTEIN E-RELATED"/>
    <property type="match status" value="1"/>
</dbReference>
<accession>F2IKB5</accession>
<evidence type="ECO:0000256" key="3">
    <source>
        <dbReference type="SAM" id="SignalP"/>
    </source>
</evidence>
<name>F2IKB5_FLUTR</name>
<sequence precursor="true">MKLNTLRPLLLIQLILCISTISFAQSISTYENLLAKIKRNPTDTVSVNQYLEKLKTDKGLADPLSVHAEKLYELIAFTKNHRHIAQVAIFIGNKCNNIGKYSHALKYEIIAEKQLKQIPLTHLLGTTYSLMGNTYLGLNISAKQKESYQKCYEIGKKLKNPMTMAVGATGLGNYYTSSFNYEASNVWNYKALVQFDSIKNHLASGIIRVNIATNYRKLKQYTDAERLLQASKKNILLSENNYAKLGYYLEVGYQLMEVKKYKEAINPFRIALDLALEDKSNDDISDISKALSEAYDKTNQYKQSVEALKMHLQYKDSVFNATSNQQLLSIEEQYKTEKKDAEIQLLSKTNALNKSELGRKQSLIWAFGFLGLLFVGVGIILWRSNRNKNKTNQLLAQKNTIIEEKQKEILSSINYAKRIQYTLLANDQLLQSNLKKHFVLFQPKDIVSGDFYWAIKTKTHFFLAVCDCTGHGVPGAFMSLLNINFLNEAITEKQLVEPGIILDFVRNRLIENLDQDKHFDGMDGIILSLELATNEIHYAGANNGPLIIRNEEIIELPYDKMPVGNGIRTNLFKTHFLPHQIGDWLYLFTDGYADQFGGEKGKKFKYSKLKELLLNTSKHSEKEQYNTLKNTFTQWKANLEQVDDICVFGMEL</sequence>
<dbReference type="GO" id="GO:0016791">
    <property type="term" value="F:phosphatase activity"/>
    <property type="evidence" value="ECO:0007669"/>
    <property type="project" value="TreeGrafter"/>
</dbReference>
<reference evidence="6" key="2">
    <citation type="submission" date="2011-02" db="EMBL/GenBank/DDBJ databases">
        <title>The complete genome of Fluviicola taffensis DSM 16823.</title>
        <authorList>
            <consortium name="US DOE Joint Genome Institute (JGI-PGF)"/>
            <person name="Lucas S."/>
            <person name="Copeland A."/>
            <person name="Lapidus A."/>
            <person name="Bruce D."/>
            <person name="Goodwin L."/>
            <person name="Pitluck S."/>
            <person name="Kyrpides N."/>
            <person name="Mavromatis K."/>
            <person name="Ivanova N."/>
            <person name="Mikhailova N."/>
            <person name="Pagani I."/>
            <person name="Chertkov O."/>
            <person name="Detter J.C."/>
            <person name="Han C."/>
            <person name="Tapia R."/>
            <person name="Land M."/>
            <person name="Hauser L."/>
            <person name="Markowitz V."/>
            <person name="Cheng J.-F."/>
            <person name="Hugenholtz P."/>
            <person name="Woyke T."/>
            <person name="Wu D."/>
            <person name="Tindall B."/>
            <person name="Pomrenke H.G."/>
            <person name="Brambilla E."/>
            <person name="Klenk H.-P."/>
            <person name="Eisen J.A."/>
        </authorList>
    </citation>
    <scope>NUCLEOTIDE SEQUENCE [LARGE SCALE GENOMIC DNA]</scope>
    <source>
        <strain evidence="6">DSM 16823 / RW262 / RW262</strain>
    </source>
</reference>
<dbReference type="Proteomes" id="UP000007463">
    <property type="component" value="Chromosome"/>
</dbReference>
<feature type="transmembrane region" description="Helical" evidence="2">
    <location>
        <begin position="363"/>
        <end position="382"/>
    </location>
</feature>
<dbReference type="EMBL" id="CP002542">
    <property type="protein sequence ID" value="AEA44018.1"/>
    <property type="molecule type" value="Genomic_DNA"/>
</dbReference>
<dbReference type="HOGENOM" id="CLU_015802_0_0_10"/>